<dbReference type="InterPro" id="IPR044159">
    <property type="entry name" value="IQM"/>
</dbReference>
<dbReference type="GO" id="GO:0005737">
    <property type="term" value="C:cytoplasm"/>
    <property type="evidence" value="ECO:0007669"/>
    <property type="project" value="UniProtKB-SubCell"/>
</dbReference>
<keyword evidence="3" id="KW-0963">Cytoplasm</keyword>
<evidence type="ECO:0000256" key="1">
    <source>
        <dbReference type="ARBA" id="ARBA00004123"/>
    </source>
</evidence>
<comment type="caution">
    <text evidence="5">The sequence shown here is derived from an EMBL/GenBank/DDBJ whole genome shotgun (WGS) entry which is preliminary data.</text>
</comment>
<dbReference type="OrthoDB" id="7344096at2759"/>
<organism evidence="5 6">
    <name type="scientific">Pholiota conissans</name>
    <dbReference type="NCBI Taxonomy" id="109636"/>
    <lineage>
        <taxon>Eukaryota</taxon>
        <taxon>Fungi</taxon>
        <taxon>Dikarya</taxon>
        <taxon>Basidiomycota</taxon>
        <taxon>Agaricomycotina</taxon>
        <taxon>Agaricomycetes</taxon>
        <taxon>Agaricomycetidae</taxon>
        <taxon>Agaricales</taxon>
        <taxon>Agaricineae</taxon>
        <taxon>Strophariaceae</taxon>
        <taxon>Pholiota</taxon>
    </lineage>
</organism>
<evidence type="ECO:0000256" key="3">
    <source>
        <dbReference type="ARBA" id="ARBA00022490"/>
    </source>
</evidence>
<dbReference type="GO" id="GO:0005634">
    <property type="term" value="C:nucleus"/>
    <property type="evidence" value="ECO:0007669"/>
    <property type="project" value="UniProtKB-SubCell"/>
</dbReference>
<comment type="subcellular location">
    <subcellularLocation>
        <location evidence="2">Cytoplasm</location>
    </subcellularLocation>
    <subcellularLocation>
        <location evidence="1">Nucleus</location>
    </subcellularLocation>
</comment>
<proteinExistence type="predicted"/>
<accession>A0A9P5YKQ3</accession>
<evidence type="ECO:0000256" key="2">
    <source>
        <dbReference type="ARBA" id="ARBA00004496"/>
    </source>
</evidence>
<dbReference type="PANTHER" id="PTHR31250:SF27">
    <property type="entry name" value="IQ DOMAIN-CONTAINING PROTEIN IQM5"/>
    <property type="match status" value="1"/>
</dbReference>
<dbReference type="EMBL" id="MU155768">
    <property type="protein sequence ID" value="KAF9471064.1"/>
    <property type="molecule type" value="Genomic_DNA"/>
</dbReference>
<dbReference type="AlphaFoldDB" id="A0A9P5YKQ3"/>
<feature type="non-terminal residue" evidence="5">
    <location>
        <position position="1"/>
    </location>
</feature>
<gene>
    <name evidence="5" type="ORF">BDN70DRAFT_820504</name>
</gene>
<protein>
    <submittedName>
        <fullName evidence="5">Uncharacterized protein</fullName>
    </submittedName>
</protein>
<name>A0A9P5YKQ3_9AGAR</name>
<sequence length="242" mass="28068">VNRDAAFDGRNRPLERWRRAAFFVGQLGDKNEILKNEGINVDAQDKVLETQHWLELIDGKHRYGSNRLNYLVKINDVGKLYWAKNNQLVDTTAGNWKDAGNGRGIIPENMPSVGLWFGKRSNGNAVPRDSDADSDDQRHAATHYAGMPKGKYKWSRCLRRHFTPRGMMQRLLRKTVKRNTWIYVTNNCKCMYVPFFSLSYLPGITHVFFFVKHFHRFIEVLTERGVDMHKVRISKAEAALWG</sequence>
<keyword evidence="6" id="KW-1185">Reference proteome</keyword>
<evidence type="ECO:0000256" key="4">
    <source>
        <dbReference type="ARBA" id="ARBA00023242"/>
    </source>
</evidence>
<reference evidence="5" key="1">
    <citation type="submission" date="2020-11" db="EMBL/GenBank/DDBJ databases">
        <authorList>
            <consortium name="DOE Joint Genome Institute"/>
            <person name="Ahrendt S."/>
            <person name="Riley R."/>
            <person name="Andreopoulos W."/>
            <person name="Labutti K."/>
            <person name="Pangilinan J."/>
            <person name="Ruiz-Duenas F.J."/>
            <person name="Barrasa J.M."/>
            <person name="Sanchez-Garcia M."/>
            <person name="Camarero S."/>
            <person name="Miyauchi S."/>
            <person name="Serrano A."/>
            <person name="Linde D."/>
            <person name="Babiker R."/>
            <person name="Drula E."/>
            <person name="Ayuso-Fernandez I."/>
            <person name="Pacheco R."/>
            <person name="Padilla G."/>
            <person name="Ferreira P."/>
            <person name="Barriuso J."/>
            <person name="Kellner H."/>
            <person name="Castanera R."/>
            <person name="Alfaro M."/>
            <person name="Ramirez L."/>
            <person name="Pisabarro A.G."/>
            <person name="Kuo A."/>
            <person name="Tritt A."/>
            <person name="Lipzen A."/>
            <person name="He G."/>
            <person name="Yan M."/>
            <person name="Ng V."/>
            <person name="Cullen D."/>
            <person name="Martin F."/>
            <person name="Rosso M.-N."/>
            <person name="Henrissat B."/>
            <person name="Hibbett D."/>
            <person name="Martinez A.T."/>
            <person name="Grigoriev I.V."/>
        </authorList>
    </citation>
    <scope>NUCLEOTIDE SEQUENCE</scope>
    <source>
        <strain evidence="5">CIRM-BRFM 674</strain>
    </source>
</reference>
<keyword evidence="4" id="KW-0539">Nucleus</keyword>
<dbReference type="Proteomes" id="UP000807469">
    <property type="component" value="Unassembled WGS sequence"/>
</dbReference>
<evidence type="ECO:0000313" key="5">
    <source>
        <dbReference type="EMBL" id="KAF9471064.1"/>
    </source>
</evidence>
<evidence type="ECO:0000313" key="6">
    <source>
        <dbReference type="Proteomes" id="UP000807469"/>
    </source>
</evidence>
<dbReference type="PANTHER" id="PTHR31250">
    <property type="entry name" value="IQ DOMAIN-CONTAINING PROTEIN IQM3"/>
    <property type="match status" value="1"/>
</dbReference>